<dbReference type="AlphaFoldDB" id="A0A0A9CDG1"/>
<name>A0A0A9CDG1_ARUDO</name>
<evidence type="ECO:0000256" key="1">
    <source>
        <dbReference type="SAM" id="MobiDB-lite"/>
    </source>
</evidence>
<proteinExistence type="predicted"/>
<feature type="compositionally biased region" description="Polar residues" evidence="1">
    <location>
        <begin position="28"/>
        <end position="45"/>
    </location>
</feature>
<evidence type="ECO:0000313" key="2">
    <source>
        <dbReference type="EMBL" id="JAD74364.1"/>
    </source>
</evidence>
<sequence length="45" mass="4553">MAGGAARRRAGEKGKVGHENGLTLLTPAATTDVENSSSCQSLGRP</sequence>
<feature type="region of interest" description="Disordered" evidence="1">
    <location>
        <begin position="1"/>
        <end position="45"/>
    </location>
</feature>
<accession>A0A0A9CDG1</accession>
<protein>
    <submittedName>
        <fullName evidence="2">Uncharacterized protein</fullName>
    </submittedName>
</protein>
<feature type="compositionally biased region" description="Basic and acidic residues" evidence="1">
    <location>
        <begin position="9"/>
        <end position="18"/>
    </location>
</feature>
<reference evidence="2" key="2">
    <citation type="journal article" date="2015" name="Data Brief">
        <title>Shoot transcriptome of the giant reed, Arundo donax.</title>
        <authorList>
            <person name="Barrero R.A."/>
            <person name="Guerrero F.D."/>
            <person name="Moolhuijzen P."/>
            <person name="Goolsby J.A."/>
            <person name="Tidwell J."/>
            <person name="Bellgard S.E."/>
            <person name="Bellgard M.I."/>
        </authorList>
    </citation>
    <scope>NUCLEOTIDE SEQUENCE</scope>
    <source>
        <tissue evidence="2">Shoot tissue taken approximately 20 cm above the soil surface</tissue>
    </source>
</reference>
<dbReference type="EMBL" id="GBRH01223531">
    <property type="protein sequence ID" value="JAD74364.1"/>
    <property type="molecule type" value="Transcribed_RNA"/>
</dbReference>
<organism evidence="2">
    <name type="scientific">Arundo donax</name>
    <name type="common">Giant reed</name>
    <name type="synonym">Donax arundinaceus</name>
    <dbReference type="NCBI Taxonomy" id="35708"/>
    <lineage>
        <taxon>Eukaryota</taxon>
        <taxon>Viridiplantae</taxon>
        <taxon>Streptophyta</taxon>
        <taxon>Embryophyta</taxon>
        <taxon>Tracheophyta</taxon>
        <taxon>Spermatophyta</taxon>
        <taxon>Magnoliopsida</taxon>
        <taxon>Liliopsida</taxon>
        <taxon>Poales</taxon>
        <taxon>Poaceae</taxon>
        <taxon>PACMAD clade</taxon>
        <taxon>Arundinoideae</taxon>
        <taxon>Arundineae</taxon>
        <taxon>Arundo</taxon>
    </lineage>
</organism>
<reference evidence="2" key="1">
    <citation type="submission" date="2014-09" db="EMBL/GenBank/DDBJ databases">
        <authorList>
            <person name="Magalhaes I.L.F."/>
            <person name="Oliveira U."/>
            <person name="Santos F.R."/>
            <person name="Vidigal T.H.D.A."/>
            <person name="Brescovit A.D."/>
            <person name="Santos A.J."/>
        </authorList>
    </citation>
    <scope>NUCLEOTIDE SEQUENCE</scope>
    <source>
        <tissue evidence="2">Shoot tissue taken approximately 20 cm above the soil surface</tissue>
    </source>
</reference>